<keyword evidence="2" id="KW-1185">Reference proteome</keyword>
<protein>
    <submittedName>
        <fullName evidence="1">Uncharacterized protein</fullName>
    </submittedName>
</protein>
<proteinExistence type="predicted"/>
<comment type="caution">
    <text evidence="1">The sequence shown here is derived from an EMBL/GenBank/DDBJ whole genome shotgun (WGS) entry which is preliminary data.</text>
</comment>
<gene>
    <name evidence="1" type="primary">RvY_10232-1</name>
    <name evidence="1" type="synonym">RvY_10232.1</name>
    <name evidence="1" type="ORF">RvY_10232</name>
</gene>
<sequence length="59" mass="6716">MLPFNFVVDERQRVQYYAPSKKLKKTGNAPYAETGESRGLLPDARNHVLMYPSLFALAD</sequence>
<dbReference type="AlphaFoldDB" id="A0A1D1VHG5"/>
<name>A0A1D1VHG5_RAMVA</name>
<evidence type="ECO:0000313" key="1">
    <source>
        <dbReference type="EMBL" id="GAU99197.1"/>
    </source>
</evidence>
<organism evidence="1 2">
    <name type="scientific">Ramazzottius varieornatus</name>
    <name type="common">Water bear</name>
    <name type="synonym">Tardigrade</name>
    <dbReference type="NCBI Taxonomy" id="947166"/>
    <lineage>
        <taxon>Eukaryota</taxon>
        <taxon>Metazoa</taxon>
        <taxon>Ecdysozoa</taxon>
        <taxon>Tardigrada</taxon>
        <taxon>Eutardigrada</taxon>
        <taxon>Parachela</taxon>
        <taxon>Hypsibioidea</taxon>
        <taxon>Ramazzottiidae</taxon>
        <taxon>Ramazzottius</taxon>
    </lineage>
</organism>
<dbReference type="Proteomes" id="UP000186922">
    <property type="component" value="Unassembled WGS sequence"/>
</dbReference>
<accession>A0A1D1VHG5</accession>
<evidence type="ECO:0000313" key="2">
    <source>
        <dbReference type="Proteomes" id="UP000186922"/>
    </source>
</evidence>
<dbReference type="EMBL" id="BDGG01000005">
    <property type="protein sequence ID" value="GAU99197.1"/>
    <property type="molecule type" value="Genomic_DNA"/>
</dbReference>
<reference evidence="1 2" key="1">
    <citation type="journal article" date="2016" name="Nat. Commun.">
        <title>Extremotolerant tardigrade genome and improved radiotolerance of human cultured cells by tardigrade-unique protein.</title>
        <authorList>
            <person name="Hashimoto T."/>
            <person name="Horikawa D.D."/>
            <person name="Saito Y."/>
            <person name="Kuwahara H."/>
            <person name="Kozuka-Hata H."/>
            <person name="Shin-I T."/>
            <person name="Minakuchi Y."/>
            <person name="Ohishi K."/>
            <person name="Motoyama A."/>
            <person name="Aizu T."/>
            <person name="Enomoto A."/>
            <person name="Kondo K."/>
            <person name="Tanaka S."/>
            <person name="Hara Y."/>
            <person name="Koshikawa S."/>
            <person name="Sagara H."/>
            <person name="Miura T."/>
            <person name="Yokobori S."/>
            <person name="Miyagawa K."/>
            <person name="Suzuki Y."/>
            <person name="Kubo T."/>
            <person name="Oyama M."/>
            <person name="Kohara Y."/>
            <person name="Fujiyama A."/>
            <person name="Arakawa K."/>
            <person name="Katayama T."/>
            <person name="Toyoda A."/>
            <person name="Kunieda T."/>
        </authorList>
    </citation>
    <scope>NUCLEOTIDE SEQUENCE [LARGE SCALE GENOMIC DNA]</scope>
    <source>
        <strain evidence="1 2">YOKOZUNA-1</strain>
    </source>
</reference>